<evidence type="ECO:0000256" key="9">
    <source>
        <dbReference type="ARBA" id="ARBA00023139"/>
    </source>
</evidence>
<keyword evidence="5 11" id="KW-0812">Transmembrane</keyword>
<dbReference type="RefSeq" id="WP_193692194.1">
    <property type="nucleotide sequence ID" value="NZ_CP062804.1"/>
</dbReference>
<dbReference type="AlphaFoldDB" id="A0A7M2H4H1"/>
<keyword evidence="6" id="KW-0732">Signal</keyword>
<keyword evidence="9" id="KW-0564">Palmitate</keyword>
<dbReference type="InterPro" id="IPR031381">
    <property type="entry name" value="YtcA"/>
</dbReference>
<evidence type="ECO:0000256" key="11">
    <source>
        <dbReference type="SAM" id="Phobius"/>
    </source>
</evidence>
<evidence type="ECO:0000256" key="7">
    <source>
        <dbReference type="ARBA" id="ARBA00022989"/>
    </source>
</evidence>
<protein>
    <recommendedName>
        <fullName evidence="3">Uncharacterized protein YtcA</fullName>
    </recommendedName>
</protein>
<feature type="transmembrane region" description="Helical" evidence="11">
    <location>
        <begin position="63"/>
        <end position="84"/>
    </location>
</feature>
<keyword evidence="7 11" id="KW-1133">Transmembrane helix</keyword>
<comment type="similarity">
    <text evidence="2">Belongs to the YtcA family.</text>
</comment>
<evidence type="ECO:0000313" key="12">
    <source>
        <dbReference type="EMBL" id="QOT79425.1"/>
    </source>
</evidence>
<feature type="transmembrane region" description="Helical" evidence="11">
    <location>
        <begin position="29"/>
        <end position="51"/>
    </location>
</feature>
<gene>
    <name evidence="12" type="ORF">F7R26_032390</name>
</gene>
<evidence type="ECO:0000256" key="8">
    <source>
        <dbReference type="ARBA" id="ARBA00023136"/>
    </source>
</evidence>
<proteinExistence type="inferred from homology"/>
<evidence type="ECO:0000256" key="3">
    <source>
        <dbReference type="ARBA" id="ARBA00021237"/>
    </source>
</evidence>
<evidence type="ECO:0000256" key="1">
    <source>
        <dbReference type="ARBA" id="ARBA00004141"/>
    </source>
</evidence>
<name>A0A7M2H4H1_9BURK</name>
<comment type="subcellular location">
    <subcellularLocation>
        <location evidence="1">Membrane</location>
        <topology evidence="1">Multi-pass membrane protein</topology>
    </subcellularLocation>
</comment>
<dbReference type="Pfam" id="PF17090">
    <property type="entry name" value="Ytca"/>
    <property type="match status" value="1"/>
</dbReference>
<keyword evidence="4" id="KW-1003">Cell membrane</keyword>
<evidence type="ECO:0000256" key="2">
    <source>
        <dbReference type="ARBA" id="ARBA00008208"/>
    </source>
</evidence>
<accession>A0A7M2H4H1</accession>
<keyword evidence="10" id="KW-0449">Lipoprotein</keyword>
<evidence type="ECO:0000256" key="10">
    <source>
        <dbReference type="ARBA" id="ARBA00023288"/>
    </source>
</evidence>
<evidence type="ECO:0000313" key="13">
    <source>
        <dbReference type="Proteomes" id="UP000397656"/>
    </source>
</evidence>
<dbReference type="EMBL" id="CP062804">
    <property type="protein sequence ID" value="QOT79425.1"/>
    <property type="molecule type" value="Genomic_DNA"/>
</dbReference>
<evidence type="ECO:0000256" key="4">
    <source>
        <dbReference type="ARBA" id="ARBA00022475"/>
    </source>
</evidence>
<dbReference type="GeneID" id="98405666"/>
<organism evidence="12 13">
    <name type="scientific">Cupriavidus basilensis</name>
    <dbReference type="NCBI Taxonomy" id="68895"/>
    <lineage>
        <taxon>Bacteria</taxon>
        <taxon>Pseudomonadati</taxon>
        <taxon>Pseudomonadota</taxon>
        <taxon>Betaproteobacteria</taxon>
        <taxon>Burkholderiales</taxon>
        <taxon>Burkholderiaceae</taxon>
        <taxon>Cupriavidus</taxon>
    </lineage>
</organism>
<evidence type="ECO:0000256" key="6">
    <source>
        <dbReference type="ARBA" id="ARBA00022729"/>
    </source>
</evidence>
<reference evidence="12 13" key="1">
    <citation type="submission" date="2020-10" db="EMBL/GenBank/DDBJ databases">
        <title>Complete genome sequence of Cupriavidus basilensis CCUG 49340T.</title>
        <authorList>
            <person name="Salva-Serra F."/>
            <person name="Donoso R.A."/>
            <person name="Cho K.H."/>
            <person name="Yoo J.A."/>
            <person name="Lee K."/>
            <person name="Yoon S.-H."/>
            <person name="Perez-Pantoja D."/>
            <person name="Moore E.R.B."/>
        </authorList>
    </citation>
    <scope>NUCLEOTIDE SEQUENCE [LARGE SCALE GENOMIC DNA]</scope>
    <source>
        <strain evidence="13">CCUG 49340</strain>
    </source>
</reference>
<evidence type="ECO:0000256" key="5">
    <source>
        <dbReference type="ARBA" id="ARBA00022692"/>
    </source>
</evidence>
<sequence length="87" mass="9235">MRSRATLFIACALLGGCATSPSVSVLGAFFPDWLFCMVGAIVVTALIHAGLRAAGLLRHPGRLTLPVVYSALTMTLALVGWLIFFQN</sequence>
<dbReference type="GO" id="GO:0016020">
    <property type="term" value="C:membrane"/>
    <property type="evidence" value="ECO:0007669"/>
    <property type="project" value="UniProtKB-SubCell"/>
</dbReference>
<dbReference type="Proteomes" id="UP000397656">
    <property type="component" value="Chromosome 2"/>
</dbReference>
<dbReference type="PROSITE" id="PS51257">
    <property type="entry name" value="PROKAR_LIPOPROTEIN"/>
    <property type="match status" value="1"/>
</dbReference>
<keyword evidence="8 11" id="KW-0472">Membrane</keyword>